<feature type="transmembrane region" description="Helical" evidence="5">
    <location>
        <begin position="606"/>
        <end position="626"/>
    </location>
</feature>
<dbReference type="InterPro" id="IPR035897">
    <property type="entry name" value="Toll_tir_struct_dom_sf"/>
</dbReference>
<dbReference type="AlphaFoldDB" id="A0AB34J2S5"/>
<dbReference type="GO" id="GO:0016020">
    <property type="term" value="C:membrane"/>
    <property type="evidence" value="ECO:0007669"/>
    <property type="project" value="UniProtKB-SubCell"/>
</dbReference>
<keyword evidence="3 5" id="KW-1133">Transmembrane helix</keyword>
<feature type="domain" description="Receptor ligand binding region" evidence="6">
    <location>
        <begin position="217"/>
        <end position="453"/>
    </location>
</feature>
<evidence type="ECO:0000313" key="7">
    <source>
        <dbReference type="EMBL" id="KAL1511659.1"/>
    </source>
</evidence>
<dbReference type="SUPFAM" id="SSF52200">
    <property type="entry name" value="Toll/Interleukin receptor TIR domain"/>
    <property type="match status" value="1"/>
</dbReference>
<evidence type="ECO:0000259" key="6">
    <source>
        <dbReference type="Pfam" id="PF01094"/>
    </source>
</evidence>
<dbReference type="InterPro" id="IPR028082">
    <property type="entry name" value="Peripla_BP_I"/>
</dbReference>
<organism evidence="7 8">
    <name type="scientific">Prymnesium parvum</name>
    <name type="common">Toxic golden alga</name>
    <dbReference type="NCBI Taxonomy" id="97485"/>
    <lineage>
        <taxon>Eukaryota</taxon>
        <taxon>Haptista</taxon>
        <taxon>Haptophyta</taxon>
        <taxon>Prymnesiophyceae</taxon>
        <taxon>Prymnesiales</taxon>
        <taxon>Prymnesiaceae</taxon>
        <taxon>Prymnesium</taxon>
    </lineage>
</organism>
<comment type="subcellular location">
    <subcellularLocation>
        <location evidence="1">Membrane</location>
    </subcellularLocation>
</comment>
<proteinExistence type="predicted"/>
<dbReference type="Pfam" id="PF01094">
    <property type="entry name" value="ANF_receptor"/>
    <property type="match status" value="1"/>
</dbReference>
<dbReference type="EMBL" id="JBGBPQ010000013">
    <property type="protein sequence ID" value="KAL1511659.1"/>
    <property type="molecule type" value="Genomic_DNA"/>
</dbReference>
<keyword evidence="2 5" id="KW-0812">Transmembrane</keyword>
<dbReference type="SUPFAM" id="SSF51126">
    <property type="entry name" value="Pectin lyase-like"/>
    <property type="match status" value="1"/>
</dbReference>
<gene>
    <name evidence="7" type="ORF">AB1Y20_004949</name>
</gene>
<reference evidence="7 8" key="1">
    <citation type="journal article" date="2024" name="Science">
        <title>Giant polyketide synthase enzymes in the biosynthesis of giant marine polyether toxins.</title>
        <authorList>
            <person name="Fallon T.R."/>
            <person name="Shende V.V."/>
            <person name="Wierzbicki I.H."/>
            <person name="Pendleton A.L."/>
            <person name="Watervoot N.F."/>
            <person name="Auber R.P."/>
            <person name="Gonzalez D.J."/>
            <person name="Wisecaver J.H."/>
            <person name="Moore B.S."/>
        </authorList>
    </citation>
    <scope>NUCLEOTIDE SEQUENCE [LARGE SCALE GENOMIC DNA]</scope>
    <source>
        <strain evidence="7 8">12B1</strain>
    </source>
</reference>
<dbReference type="Gene3D" id="3.40.50.2300">
    <property type="match status" value="2"/>
</dbReference>
<evidence type="ECO:0000256" key="2">
    <source>
        <dbReference type="ARBA" id="ARBA00022692"/>
    </source>
</evidence>
<dbReference type="Proteomes" id="UP001515480">
    <property type="component" value="Unassembled WGS sequence"/>
</dbReference>
<evidence type="ECO:0000256" key="1">
    <source>
        <dbReference type="ARBA" id="ARBA00004370"/>
    </source>
</evidence>
<dbReference type="InterPro" id="IPR011050">
    <property type="entry name" value="Pectin_lyase_fold/virulence"/>
</dbReference>
<feature type="transmembrane region" description="Helical" evidence="5">
    <location>
        <begin position="652"/>
        <end position="677"/>
    </location>
</feature>
<keyword evidence="8" id="KW-1185">Reference proteome</keyword>
<dbReference type="Gene3D" id="3.40.50.10140">
    <property type="entry name" value="Toll/interleukin-1 receptor homology (TIR) domain"/>
    <property type="match status" value="1"/>
</dbReference>
<dbReference type="InterPro" id="IPR001828">
    <property type="entry name" value="ANF_lig-bd_rcpt"/>
</dbReference>
<protein>
    <recommendedName>
        <fullName evidence="6">Receptor ligand binding region domain-containing protein</fullName>
    </recommendedName>
</protein>
<evidence type="ECO:0000256" key="5">
    <source>
        <dbReference type="SAM" id="Phobius"/>
    </source>
</evidence>
<evidence type="ECO:0000256" key="3">
    <source>
        <dbReference type="ARBA" id="ARBA00022989"/>
    </source>
</evidence>
<comment type="caution">
    <text evidence="7">The sequence shown here is derived from an EMBL/GenBank/DDBJ whole genome shotgun (WGS) entry which is preliminary data.</text>
</comment>
<keyword evidence="4 5" id="KW-0472">Membrane</keyword>
<dbReference type="SUPFAM" id="SSF53822">
    <property type="entry name" value="Periplasmic binding protein-like I"/>
    <property type="match status" value="1"/>
</dbReference>
<evidence type="ECO:0000256" key="4">
    <source>
        <dbReference type="ARBA" id="ARBA00023136"/>
    </source>
</evidence>
<accession>A0AB34J2S5</accession>
<evidence type="ECO:0000313" key="8">
    <source>
        <dbReference type="Proteomes" id="UP001515480"/>
    </source>
</evidence>
<name>A0AB34J2S5_PRYPA</name>
<sequence>MTDGCVFQSPYSTKEGGTVYLSGGSAIVSESTITDSGAGWNGGVIYVRAGNVTVANRTLVLRAFAEQRGGVLNLGAGRATFFNGSSFVSCRSIFGGVLFVSDGVVNIANRVSLVNSESSYGGAVYTDGGTVTITGQSSVVGSYCSWLGGAFYINSGGLSISDGSLISNSSVNVRGGTFYINSGTATVRDSTVSRSDAQFGGCFSIDGVLQHLLLISRIALISSGDEYGNLGKNAFYAAAESSGVRITTAVEYRIDATDFSDQLRLIAQSRSRVLVLISEAPHGAYFLLSAFLNGVGGEGYLWMYSNPELADETNWQHGRAHRLRTLKGSFSLQLVDGSGQPHHSSFLARQSQLISSEAACSLEMDDDENAYLWVQDHDSTSSTPHACPGPMDRRYDAFGYDAVFALAHALHNLIEVQHRQEVVDRELLDALLYQVDFQGITGRVHFHDASSRPDKLHHGDRAGATFELMNFDEEEPALLSVGVWSPSSLKIWRPVVALLRELMAILLALLAMQGLCAKSVSTKTDIFKMASARFVQLEALNSRLQPCFWWEILSLIQRTTLTGWLLLINFELRFIRLLAALVVSISFLIILLALKPYKRSFDYTMAAGCQILFVCIFIGGIIVRLYEDISTDSNGSKELAYRFLGLHSSEEVIIGMILIAFSMLALLAFTVASETYAHLLNSRLTKKWSVCTMDPPYIEWRPTGIYACFLSHYKMEASSDARYMHDMLRKMLKAPVFLDSSALNDLRNLITEGVHKSDTLVLLVTQGVFSRPWCLLELLEVAREGIPVVMIQMANSQLPFEEARKFILNLESEMKRMNPAGLEFLHQRLGTDLEELKSAVQLALDDNEQYEPIVFGSHAGDNAMVATMKDVVERMAKATGRNIKWKGENLTLAYCARSSK</sequence>
<feature type="transmembrane region" description="Helical" evidence="5">
    <location>
        <begin position="574"/>
        <end position="594"/>
    </location>
</feature>